<feature type="transmembrane region" description="Helical" evidence="1">
    <location>
        <begin position="68"/>
        <end position="91"/>
    </location>
</feature>
<dbReference type="RefSeq" id="WP_104417774.1">
    <property type="nucleotide sequence ID" value="NZ_PTJC01000005.1"/>
</dbReference>
<dbReference type="GO" id="GO:0004519">
    <property type="term" value="F:endonuclease activity"/>
    <property type="evidence" value="ECO:0007669"/>
    <property type="project" value="UniProtKB-KW"/>
</dbReference>
<dbReference type="InterPro" id="IPR036691">
    <property type="entry name" value="Endo/exonu/phosph_ase_sf"/>
</dbReference>
<keyword evidence="1" id="KW-0812">Transmembrane</keyword>
<keyword evidence="1" id="KW-0472">Membrane</keyword>
<gene>
    <name evidence="3" type="ORF">CLV84_0091</name>
</gene>
<dbReference type="EMBL" id="PTJC01000005">
    <property type="protein sequence ID" value="PPK87157.1"/>
    <property type="molecule type" value="Genomic_DNA"/>
</dbReference>
<proteinExistence type="predicted"/>
<dbReference type="Gene3D" id="3.60.10.10">
    <property type="entry name" value="Endonuclease/exonuclease/phosphatase"/>
    <property type="match status" value="1"/>
</dbReference>
<keyword evidence="3" id="KW-0255">Endonuclease</keyword>
<accession>A0A2S6I6Q0</accession>
<keyword evidence="3" id="KW-0540">Nuclease</keyword>
<dbReference type="Pfam" id="PF03372">
    <property type="entry name" value="Exo_endo_phos"/>
    <property type="match status" value="1"/>
</dbReference>
<name>A0A2S6I6Q0_9BACT</name>
<evidence type="ECO:0000259" key="2">
    <source>
        <dbReference type="Pfam" id="PF03372"/>
    </source>
</evidence>
<evidence type="ECO:0000313" key="4">
    <source>
        <dbReference type="Proteomes" id="UP000237662"/>
    </source>
</evidence>
<keyword evidence="4" id="KW-1185">Reference proteome</keyword>
<dbReference type="OrthoDB" id="9796594at2"/>
<keyword evidence="3" id="KW-0378">Hydrolase</keyword>
<evidence type="ECO:0000313" key="3">
    <source>
        <dbReference type="EMBL" id="PPK87157.1"/>
    </source>
</evidence>
<dbReference type="AlphaFoldDB" id="A0A2S6I6Q0"/>
<dbReference type="Proteomes" id="UP000237662">
    <property type="component" value="Unassembled WGS sequence"/>
</dbReference>
<dbReference type="InterPro" id="IPR005135">
    <property type="entry name" value="Endo/exonuclease/phosphatase"/>
</dbReference>
<keyword evidence="3" id="KW-0269">Exonuclease</keyword>
<sequence length="333" mass="37686">MQFLRKLLYYLVIGVGTVVTLLSLLSLIYDVSYWYTKVVDFPRVQYLIVGAISLLLFLLLNRRWNVPTVAFILGLLATITIQAFAVLPYLIGPKQVPDAKVGDVTPDNTASLMLANVLVTNRQADALLEIVQARDPDLLLVMENDQWWAERLAPLRERYPHTIEYPAGNGYGMSLYSKLALADERTLFFNQDSVPAFRVRVTLPDGSPFILYAMHPVAPVPSKQYPDNQGEKEVAFEKLADRLANDSLPVMVAGDFNDVTWSRTARLFQHRSQLNNVRLGRGLYNTFDATSCCMRWPLDHYFVSPGFALVELARLPAFGSDHFPMYARFTLTE</sequence>
<feature type="transmembrane region" description="Helical" evidence="1">
    <location>
        <begin position="7"/>
        <end position="29"/>
    </location>
</feature>
<comment type="caution">
    <text evidence="3">The sequence shown here is derived from an EMBL/GenBank/DDBJ whole genome shotgun (WGS) entry which is preliminary data.</text>
</comment>
<dbReference type="GO" id="GO:0004527">
    <property type="term" value="F:exonuclease activity"/>
    <property type="evidence" value="ECO:0007669"/>
    <property type="project" value="UniProtKB-KW"/>
</dbReference>
<reference evidence="3 4" key="1">
    <citation type="submission" date="2018-02" db="EMBL/GenBank/DDBJ databases">
        <title>Genomic Encyclopedia of Archaeal and Bacterial Type Strains, Phase II (KMG-II): from individual species to whole genera.</title>
        <authorList>
            <person name="Goeker M."/>
        </authorList>
    </citation>
    <scope>NUCLEOTIDE SEQUENCE [LARGE SCALE GENOMIC DNA]</scope>
    <source>
        <strain evidence="3 4">DSM 29526</strain>
    </source>
</reference>
<organism evidence="3 4">
    <name type="scientific">Neolewinella xylanilytica</name>
    <dbReference type="NCBI Taxonomy" id="1514080"/>
    <lineage>
        <taxon>Bacteria</taxon>
        <taxon>Pseudomonadati</taxon>
        <taxon>Bacteroidota</taxon>
        <taxon>Saprospiria</taxon>
        <taxon>Saprospirales</taxon>
        <taxon>Lewinellaceae</taxon>
        <taxon>Neolewinella</taxon>
    </lineage>
</organism>
<evidence type="ECO:0000256" key="1">
    <source>
        <dbReference type="SAM" id="Phobius"/>
    </source>
</evidence>
<feature type="domain" description="Endonuclease/exonuclease/phosphatase" evidence="2">
    <location>
        <begin position="115"/>
        <end position="322"/>
    </location>
</feature>
<feature type="transmembrane region" description="Helical" evidence="1">
    <location>
        <begin position="44"/>
        <end position="61"/>
    </location>
</feature>
<keyword evidence="1" id="KW-1133">Transmembrane helix</keyword>
<dbReference type="SUPFAM" id="SSF56219">
    <property type="entry name" value="DNase I-like"/>
    <property type="match status" value="1"/>
</dbReference>
<protein>
    <submittedName>
        <fullName evidence="3">Endonuclease/exonuclease/phosphatase (EEP) superfamily protein YafD</fullName>
    </submittedName>
</protein>